<dbReference type="EMBL" id="BAAARW010000024">
    <property type="protein sequence ID" value="GAA2440251.1"/>
    <property type="molecule type" value="Genomic_DNA"/>
</dbReference>
<keyword evidence="14" id="KW-1185">Reference proteome</keyword>
<dbReference type="EC" id="2.7.13.3" evidence="2"/>
<evidence type="ECO:0000259" key="12">
    <source>
        <dbReference type="Pfam" id="PF07730"/>
    </source>
</evidence>
<feature type="transmembrane region" description="Helical" evidence="10">
    <location>
        <begin position="138"/>
        <end position="156"/>
    </location>
</feature>
<dbReference type="InterPro" id="IPR050482">
    <property type="entry name" value="Sensor_HK_TwoCompSys"/>
</dbReference>
<evidence type="ECO:0000256" key="7">
    <source>
        <dbReference type="ARBA" id="ARBA00022840"/>
    </source>
</evidence>
<feature type="domain" description="Histidine kinase/HSP90-like ATPase" evidence="11">
    <location>
        <begin position="351"/>
        <end position="449"/>
    </location>
</feature>
<dbReference type="Gene3D" id="3.30.565.10">
    <property type="entry name" value="Histidine kinase-like ATPase, C-terminal domain"/>
    <property type="match status" value="1"/>
</dbReference>
<evidence type="ECO:0000313" key="14">
    <source>
        <dbReference type="Proteomes" id="UP001501231"/>
    </source>
</evidence>
<dbReference type="InterPro" id="IPR011712">
    <property type="entry name" value="Sig_transdc_His_kin_sub3_dim/P"/>
</dbReference>
<organism evidence="13 14">
    <name type="scientific">Actinomadura vinacea</name>
    <dbReference type="NCBI Taxonomy" id="115336"/>
    <lineage>
        <taxon>Bacteria</taxon>
        <taxon>Bacillati</taxon>
        <taxon>Actinomycetota</taxon>
        <taxon>Actinomycetes</taxon>
        <taxon>Streptosporangiales</taxon>
        <taxon>Thermomonosporaceae</taxon>
        <taxon>Actinomadura</taxon>
    </lineage>
</organism>
<sequence length="633" mass="66762">MNGLNAPRAPAPPAPPRPGHDPAAGQARDGGSDGGGRRRRALSHPSCHTAVLDAALWAVLAFPVAAGMLLPPQPHRAGWWAQGAGLGVLAAAIAVGRARPLVPLPAVVALTAVHANFVFGMPVAAYLTGRRMNRARPVLWVFTGIFVAGTTLNIARGIDVTTWFPLTVYLVLLGVLPWLVGRYWRQNQELLHAGWERAERLEHQQRIVTERERLRERARIAQDMHDSLGHELALIAVRAGALQVAPGLDEAHRRAAAELRAGAAEATEHLREIIGVLHEGVPRDTAAQDTGLQGPALTRPARESIAELVERAHASGIPVHLAAPGPQDDRGDAPEIVSGVLPETTEMVTLAAHRVVQEALTNAAKHAPGAPVTVRLARTGGDPDTIVVSVTNQAPPAGPPLLPTGAPGAANGGHGLAGLAERVRLAGGTLHTGPTPDGGFEVTARLPAAPPGAPPPVPRHDTAPGGAPDARPHPPSPPDDRTGDRTGGERAAMSESARRLARERHQVRRELLTAIIVPAGLVAALGGIMVGYYIYATMNSVLRPDDYAALRIGTPRHQVERTLPRMQTIDSGARRAQYPEPRGAQCAYYRSNANILGVDDLYRLCFSGGRLTAKDVLRPVTGGGRGPDGENTP</sequence>
<reference evidence="13 14" key="1">
    <citation type="journal article" date="2019" name="Int. J. Syst. Evol. Microbiol.">
        <title>The Global Catalogue of Microorganisms (GCM) 10K type strain sequencing project: providing services to taxonomists for standard genome sequencing and annotation.</title>
        <authorList>
            <consortium name="The Broad Institute Genomics Platform"/>
            <consortium name="The Broad Institute Genome Sequencing Center for Infectious Disease"/>
            <person name="Wu L."/>
            <person name="Ma J."/>
        </authorList>
    </citation>
    <scope>NUCLEOTIDE SEQUENCE [LARGE SCALE GENOMIC DNA]</scope>
    <source>
        <strain evidence="13 14">JCM 3325</strain>
    </source>
</reference>
<protein>
    <recommendedName>
        <fullName evidence="2">histidine kinase</fullName>
        <ecNumber evidence="2">2.7.13.3</ecNumber>
    </recommendedName>
</protein>
<keyword evidence="10" id="KW-0472">Membrane</keyword>
<dbReference type="SUPFAM" id="SSF55874">
    <property type="entry name" value="ATPase domain of HSP90 chaperone/DNA topoisomerase II/histidine kinase"/>
    <property type="match status" value="1"/>
</dbReference>
<proteinExistence type="predicted"/>
<feature type="domain" description="Signal transduction histidine kinase subgroup 3 dimerisation and phosphoacceptor" evidence="12">
    <location>
        <begin position="216"/>
        <end position="280"/>
    </location>
</feature>
<dbReference type="CDD" id="cd16917">
    <property type="entry name" value="HATPase_UhpB-NarQ-NarX-like"/>
    <property type="match status" value="1"/>
</dbReference>
<feature type="transmembrane region" description="Helical" evidence="10">
    <location>
        <begin position="511"/>
        <end position="535"/>
    </location>
</feature>
<feature type="region of interest" description="Disordered" evidence="9">
    <location>
        <begin position="428"/>
        <end position="501"/>
    </location>
</feature>
<keyword evidence="4" id="KW-0808">Transferase</keyword>
<dbReference type="InterPro" id="IPR003594">
    <property type="entry name" value="HATPase_dom"/>
</dbReference>
<feature type="region of interest" description="Disordered" evidence="9">
    <location>
        <begin position="1"/>
        <end position="42"/>
    </location>
</feature>
<gene>
    <name evidence="13" type="ORF">GCM10010191_64840</name>
</gene>
<keyword evidence="8" id="KW-0902">Two-component regulatory system</keyword>
<evidence type="ECO:0000256" key="1">
    <source>
        <dbReference type="ARBA" id="ARBA00000085"/>
    </source>
</evidence>
<keyword evidence="6 13" id="KW-0418">Kinase</keyword>
<feature type="transmembrane region" description="Helical" evidence="10">
    <location>
        <begin position="77"/>
        <end position="96"/>
    </location>
</feature>
<evidence type="ECO:0000256" key="4">
    <source>
        <dbReference type="ARBA" id="ARBA00022679"/>
    </source>
</evidence>
<keyword evidence="10" id="KW-0812">Transmembrane</keyword>
<dbReference type="InterPro" id="IPR036890">
    <property type="entry name" value="HATPase_C_sf"/>
</dbReference>
<dbReference type="PANTHER" id="PTHR24421:SF10">
    <property type="entry name" value="NITRATE_NITRITE SENSOR PROTEIN NARQ"/>
    <property type="match status" value="1"/>
</dbReference>
<feature type="transmembrane region" description="Helical" evidence="10">
    <location>
        <begin position="102"/>
        <end position="126"/>
    </location>
</feature>
<accession>A0ABN3JTN8</accession>
<dbReference type="PANTHER" id="PTHR24421">
    <property type="entry name" value="NITRATE/NITRITE SENSOR PROTEIN NARX-RELATED"/>
    <property type="match status" value="1"/>
</dbReference>
<comment type="catalytic activity">
    <reaction evidence="1">
        <text>ATP + protein L-histidine = ADP + protein N-phospho-L-histidine.</text>
        <dbReference type="EC" id="2.7.13.3"/>
    </reaction>
</comment>
<evidence type="ECO:0000256" key="6">
    <source>
        <dbReference type="ARBA" id="ARBA00022777"/>
    </source>
</evidence>
<feature type="transmembrane region" description="Helical" evidence="10">
    <location>
        <begin position="50"/>
        <end position="70"/>
    </location>
</feature>
<evidence type="ECO:0000256" key="10">
    <source>
        <dbReference type="SAM" id="Phobius"/>
    </source>
</evidence>
<feature type="region of interest" description="Disordered" evidence="9">
    <location>
        <begin position="391"/>
        <end position="415"/>
    </location>
</feature>
<evidence type="ECO:0000256" key="5">
    <source>
        <dbReference type="ARBA" id="ARBA00022741"/>
    </source>
</evidence>
<dbReference type="Pfam" id="PF07730">
    <property type="entry name" value="HisKA_3"/>
    <property type="match status" value="1"/>
</dbReference>
<feature type="compositionally biased region" description="Pro residues" evidence="9">
    <location>
        <begin position="448"/>
        <end position="457"/>
    </location>
</feature>
<comment type="caution">
    <text evidence="13">The sequence shown here is derived from an EMBL/GenBank/DDBJ whole genome shotgun (WGS) entry which is preliminary data.</text>
</comment>
<keyword evidence="10" id="KW-1133">Transmembrane helix</keyword>
<evidence type="ECO:0000256" key="3">
    <source>
        <dbReference type="ARBA" id="ARBA00022553"/>
    </source>
</evidence>
<keyword evidence="5" id="KW-0547">Nucleotide-binding</keyword>
<name>A0ABN3JTN8_9ACTN</name>
<feature type="transmembrane region" description="Helical" evidence="10">
    <location>
        <begin position="162"/>
        <end position="180"/>
    </location>
</feature>
<dbReference type="GO" id="GO:0016301">
    <property type="term" value="F:kinase activity"/>
    <property type="evidence" value="ECO:0007669"/>
    <property type="project" value="UniProtKB-KW"/>
</dbReference>
<dbReference type="Proteomes" id="UP001501231">
    <property type="component" value="Unassembled WGS sequence"/>
</dbReference>
<evidence type="ECO:0000256" key="8">
    <source>
        <dbReference type="ARBA" id="ARBA00023012"/>
    </source>
</evidence>
<keyword evidence="7" id="KW-0067">ATP-binding</keyword>
<evidence type="ECO:0000256" key="2">
    <source>
        <dbReference type="ARBA" id="ARBA00012438"/>
    </source>
</evidence>
<evidence type="ECO:0000256" key="9">
    <source>
        <dbReference type="SAM" id="MobiDB-lite"/>
    </source>
</evidence>
<keyword evidence="3" id="KW-0597">Phosphoprotein</keyword>
<dbReference type="Pfam" id="PF02518">
    <property type="entry name" value="HATPase_c"/>
    <property type="match status" value="1"/>
</dbReference>
<evidence type="ECO:0000313" key="13">
    <source>
        <dbReference type="EMBL" id="GAA2440251.1"/>
    </source>
</evidence>
<dbReference type="Gene3D" id="1.20.5.1930">
    <property type="match status" value="1"/>
</dbReference>
<evidence type="ECO:0000259" key="11">
    <source>
        <dbReference type="Pfam" id="PF02518"/>
    </source>
</evidence>
<feature type="compositionally biased region" description="Basic and acidic residues" evidence="9">
    <location>
        <begin position="478"/>
        <end position="488"/>
    </location>
</feature>